<reference evidence="2" key="2">
    <citation type="journal article" date="2021" name="Microbiome">
        <title>Successional dynamics and alternative stable states in a saline activated sludge microbial community over 9 years.</title>
        <authorList>
            <person name="Wang Y."/>
            <person name="Ye J."/>
            <person name="Ju F."/>
            <person name="Liu L."/>
            <person name="Boyd J.A."/>
            <person name="Deng Y."/>
            <person name="Parks D.H."/>
            <person name="Jiang X."/>
            <person name="Yin X."/>
            <person name="Woodcroft B.J."/>
            <person name="Tyson G.W."/>
            <person name="Hugenholtz P."/>
            <person name="Polz M.F."/>
            <person name="Zhang T."/>
        </authorList>
    </citation>
    <scope>NUCLEOTIDE SEQUENCE</scope>
    <source>
        <strain evidence="2">HKST-UBA79</strain>
    </source>
</reference>
<reference evidence="2" key="1">
    <citation type="submission" date="2020-04" db="EMBL/GenBank/DDBJ databases">
        <authorList>
            <person name="Zhang T."/>
        </authorList>
    </citation>
    <scope>NUCLEOTIDE SEQUENCE</scope>
    <source>
        <strain evidence="2">HKST-UBA79</strain>
    </source>
</reference>
<keyword evidence="1" id="KW-1133">Transmembrane helix</keyword>
<proteinExistence type="predicted"/>
<comment type="caution">
    <text evidence="2">The sequence shown here is derived from an EMBL/GenBank/DDBJ whole genome shotgun (WGS) entry which is preliminary data.</text>
</comment>
<organism evidence="2 3">
    <name type="scientific">candidate division WWE3 bacterium</name>
    <dbReference type="NCBI Taxonomy" id="2053526"/>
    <lineage>
        <taxon>Bacteria</taxon>
        <taxon>Katanobacteria</taxon>
    </lineage>
</organism>
<dbReference type="EMBL" id="JAGQNX010000048">
    <property type="protein sequence ID" value="MCA9308197.1"/>
    <property type="molecule type" value="Genomic_DNA"/>
</dbReference>
<evidence type="ECO:0000256" key="1">
    <source>
        <dbReference type="SAM" id="Phobius"/>
    </source>
</evidence>
<feature type="transmembrane region" description="Helical" evidence="1">
    <location>
        <begin position="58"/>
        <end position="77"/>
    </location>
</feature>
<gene>
    <name evidence="2" type="ORF">KC980_01680</name>
</gene>
<evidence type="ECO:0000313" key="2">
    <source>
        <dbReference type="EMBL" id="MCA9308197.1"/>
    </source>
</evidence>
<protein>
    <submittedName>
        <fullName evidence="2">Uncharacterized protein</fullName>
    </submittedName>
</protein>
<name>A0A955EBD3_UNCKA</name>
<keyword evidence="1" id="KW-0812">Transmembrane</keyword>
<sequence>MSLNKSANKIQRRKKQLQKVQSAVAPVSNVKHLKNSITTEQVMTPTVKNEHAYLAQDLAKTLITAVIFIALIIYINYLNYQYQDLLKLFSTLSNLFK</sequence>
<dbReference type="Proteomes" id="UP000740557">
    <property type="component" value="Unassembled WGS sequence"/>
</dbReference>
<evidence type="ECO:0000313" key="3">
    <source>
        <dbReference type="Proteomes" id="UP000740557"/>
    </source>
</evidence>
<dbReference type="AlphaFoldDB" id="A0A955EBD3"/>
<accession>A0A955EBD3</accession>
<keyword evidence="1" id="KW-0472">Membrane</keyword>